<dbReference type="Pfam" id="PF09312">
    <property type="entry name" value="SurA_N"/>
    <property type="match status" value="1"/>
</dbReference>
<dbReference type="SUPFAM" id="SSF109998">
    <property type="entry name" value="Triger factor/SurA peptide-binding domain-like"/>
    <property type="match status" value="1"/>
</dbReference>
<protein>
    <recommendedName>
        <fullName evidence="1">Parvulin-like PPIase</fullName>
    </recommendedName>
    <alternativeName>
        <fullName evidence="7">Peptidyl-prolyl cis-trans isomerase plp</fullName>
    </alternativeName>
    <alternativeName>
        <fullName evidence="8">Rotamase plp</fullName>
    </alternativeName>
</protein>
<dbReference type="GO" id="GO:0003755">
    <property type="term" value="F:peptidyl-prolyl cis-trans isomerase activity"/>
    <property type="evidence" value="ECO:0007669"/>
    <property type="project" value="UniProtKB-EC"/>
</dbReference>
<evidence type="ECO:0000256" key="8">
    <source>
        <dbReference type="ARBA" id="ARBA00031484"/>
    </source>
</evidence>
<dbReference type="PANTHER" id="PTHR47637">
    <property type="entry name" value="CHAPERONE SURA"/>
    <property type="match status" value="1"/>
</dbReference>
<gene>
    <name evidence="12" type="ORF">ACFOGP_15175</name>
</gene>
<dbReference type="PANTHER" id="PTHR47637:SF1">
    <property type="entry name" value="CHAPERONE SURA"/>
    <property type="match status" value="1"/>
</dbReference>
<dbReference type="SUPFAM" id="SSF54534">
    <property type="entry name" value="FKBP-like"/>
    <property type="match status" value="1"/>
</dbReference>
<evidence type="ECO:0000256" key="7">
    <source>
        <dbReference type="ARBA" id="ARBA00030642"/>
    </source>
</evidence>
<keyword evidence="13" id="KW-1185">Reference proteome</keyword>
<evidence type="ECO:0000313" key="12">
    <source>
        <dbReference type="EMBL" id="MFC3144060.1"/>
    </source>
</evidence>
<dbReference type="InterPro" id="IPR050280">
    <property type="entry name" value="OMP_Chaperone_SurA"/>
</dbReference>
<dbReference type="Gene3D" id="3.10.50.40">
    <property type="match status" value="1"/>
</dbReference>
<evidence type="ECO:0000256" key="1">
    <source>
        <dbReference type="ARBA" id="ARBA00018370"/>
    </source>
</evidence>
<name>A0ABV7GRP1_9RHOB</name>
<dbReference type="InterPro" id="IPR027304">
    <property type="entry name" value="Trigger_fact/SurA_dom_sf"/>
</dbReference>
<feature type="chain" id="PRO_5046476993" description="Parvulin-like PPIase" evidence="10">
    <location>
        <begin position="27"/>
        <end position="410"/>
    </location>
</feature>
<dbReference type="InterPro" id="IPR000297">
    <property type="entry name" value="PPIase_PpiC"/>
</dbReference>
<dbReference type="EMBL" id="JBHRTB010000010">
    <property type="protein sequence ID" value="MFC3144060.1"/>
    <property type="molecule type" value="Genomic_DNA"/>
</dbReference>
<evidence type="ECO:0000313" key="13">
    <source>
        <dbReference type="Proteomes" id="UP001595632"/>
    </source>
</evidence>
<proteinExistence type="predicted"/>
<keyword evidence="3" id="KW-0574">Periplasm</keyword>
<feature type="domain" description="PpiC" evidence="11">
    <location>
        <begin position="167"/>
        <end position="264"/>
    </location>
</feature>
<reference evidence="13" key="1">
    <citation type="journal article" date="2019" name="Int. J. Syst. Evol. Microbiol.">
        <title>The Global Catalogue of Microorganisms (GCM) 10K type strain sequencing project: providing services to taxonomists for standard genome sequencing and annotation.</title>
        <authorList>
            <consortium name="The Broad Institute Genomics Platform"/>
            <consortium name="The Broad Institute Genome Sequencing Center for Infectious Disease"/>
            <person name="Wu L."/>
            <person name="Ma J."/>
        </authorList>
    </citation>
    <scope>NUCLEOTIDE SEQUENCE [LARGE SCALE GENOMIC DNA]</scope>
    <source>
        <strain evidence="13">KCTC 52366</strain>
    </source>
</reference>
<evidence type="ECO:0000256" key="6">
    <source>
        <dbReference type="ARBA" id="ARBA00023235"/>
    </source>
</evidence>
<keyword evidence="5" id="KW-0143">Chaperone</keyword>
<evidence type="ECO:0000256" key="3">
    <source>
        <dbReference type="ARBA" id="ARBA00022764"/>
    </source>
</evidence>
<evidence type="ECO:0000256" key="5">
    <source>
        <dbReference type="ARBA" id="ARBA00023186"/>
    </source>
</evidence>
<dbReference type="Proteomes" id="UP001595632">
    <property type="component" value="Unassembled WGS sequence"/>
</dbReference>
<organism evidence="12 13">
    <name type="scientific">Psychromarinibacter halotolerans</name>
    <dbReference type="NCBI Taxonomy" id="1775175"/>
    <lineage>
        <taxon>Bacteria</taxon>
        <taxon>Pseudomonadati</taxon>
        <taxon>Pseudomonadota</taxon>
        <taxon>Alphaproteobacteria</taxon>
        <taxon>Rhodobacterales</taxon>
        <taxon>Paracoccaceae</taxon>
        <taxon>Psychromarinibacter</taxon>
    </lineage>
</organism>
<evidence type="ECO:0000259" key="11">
    <source>
        <dbReference type="PROSITE" id="PS50198"/>
    </source>
</evidence>
<sequence>MPRLLTVTLIAVTCLLSLLGAPAAQAQNPFAPIVKVNDRVVTVYELNQRTRFYEILRAPGDPAEQAYETLINERLQLDAAERLGVTASQEQLEAGVSEFAARANLSAEEFLNAMAQEGVDSETVYDFVRAGVLWRGVVRAQFGPQAQVTEAEIDRAVATAGTGGTSGVRVLLSEIFLPANTPEAEAAAMRRASEISRITTIGGFAAAARQYSAAPSRDVGGRQDWMPLSQLPAPLRSQILGLAPGQVTAPIPVPNAIALFQLRAIEETGAPTEAPAAIEFARYFIPGGRTESTLAEARRIENEVDTCDDLYGIAKGQPPERLLRDTLPVEQIAGDVAIELAKLDRGEVSTALTTADGQALVFLMLCSRTSSAVEEIDRDQIREQLINQRLASYADGYMSQLRADAYIVEQ</sequence>
<dbReference type="PROSITE" id="PS50198">
    <property type="entry name" value="PPIC_PPIASE_2"/>
    <property type="match status" value="1"/>
</dbReference>
<dbReference type="InterPro" id="IPR015391">
    <property type="entry name" value="SurA_N"/>
</dbReference>
<keyword evidence="4 9" id="KW-0697">Rotamase</keyword>
<dbReference type="RefSeq" id="WP_275631323.1">
    <property type="nucleotide sequence ID" value="NZ_JARGYD010000001.1"/>
</dbReference>
<dbReference type="InterPro" id="IPR046357">
    <property type="entry name" value="PPIase_dom_sf"/>
</dbReference>
<evidence type="ECO:0000256" key="10">
    <source>
        <dbReference type="SAM" id="SignalP"/>
    </source>
</evidence>
<evidence type="ECO:0000256" key="4">
    <source>
        <dbReference type="ARBA" id="ARBA00023110"/>
    </source>
</evidence>
<evidence type="ECO:0000256" key="2">
    <source>
        <dbReference type="ARBA" id="ARBA00022729"/>
    </source>
</evidence>
<evidence type="ECO:0000256" key="9">
    <source>
        <dbReference type="PROSITE-ProRule" id="PRU00278"/>
    </source>
</evidence>
<dbReference type="Pfam" id="PF00639">
    <property type="entry name" value="Rotamase"/>
    <property type="match status" value="1"/>
</dbReference>
<accession>A0ABV7GRP1</accession>
<dbReference type="Gene3D" id="1.10.4030.10">
    <property type="entry name" value="Porin chaperone SurA, peptide-binding domain"/>
    <property type="match status" value="1"/>
</dbReference>
<keyword evidence="6 9" id="KW-0413">Isomerase</keyword>
<keyword evidence="2 10" id="KW-0732">Signal</keyword>
<comment type="caution">
    <text evidence="12">The sequence shown here is derived from an EMBL/GenBank/DDBJ whole genome shotgun (WGS) entry which is preliminary data.</text>
</comment>
<feature type="signal peptide" evidence="10">
    <location>
        <begin position="1"/>
        <end position="26"/>
    </location>
</feature>